<reference evidence="2 3" key="1">
    <citation type="submission" date="2016-10" db="EMBL/GenBank/DDBJ databases">
        <title>Chromobacterium muskegensis sp. nov., an insecticidal bacterium isolated from Sphagnum bogs.</title>
        <authorList>
            <person name="Sparks M.E."/>
            <person name="Blackburn M.B."/>
            <person name="Gundersen-Rindal D.E."/>
            <person name="Mitchell A."/>
            <person name="Farrar R."/>
            <person name="Kuhar D."/>
        </authorList>
    </citation>
    <scope>NUCLEOTIDE SEQUENCE [LARGE SCALE GENOMIC DNA]</scope>
    <source>
        <strain evidence="2 3">21-1</strain>
    </source>
</reference>
<name>A0A1D9LJW9_9NEIS</name>
<evidence type="ECO:0000313" key="3">
    <source>
        <dbReference type="Proteomes" id="UP000178776"/>
    </source>
</evidence>
<dbReference type="STRING" id="1108595.BKX93_17440"/>
<evidence type="ECO:0000313" key="2">
    <source>
        <dbReference type="EMBL" id="AOZ51602.1"/>
    </source>
</evidence>
<accession>A0A1D9LJW9</accession>
<dbReference type="GeneID" id="68842989"/>
<dbReference type="Proteomes" id="UP000178776">
    <property type="component" value="Chromosome"/>
</dbReference>
<dbReference type="Pfam" id="PF00691">
    <property type="entry name" value="OmpA"/>
    <property type="match status" value="1"/>
</dbReference>
<dbReference type="Gene3D" id="3.30.1330.60">
    <property type="entry name" value="OmpA-like domain"/>
    <property type="match status" value="1"/>
</dbReference>
<dbReference type="RefSeq" id="WP_046168829.1">
    <property type="nucleotide sequence ID" value="NZ_CP017707.1"/>
</dbReference>
<dbReference type="SUPFAM" id="SSF103088">
    <property type="entry name" value="OmpA-like"/>
    <property type="match status" value="1"/>
</dbReference>
<proteinExistence type="predicted"/>
<sequence>MKRLLIAVVVALSCVACKTVPTKEQVEASKAVAAANDAKAQIAKQAAANYAADATLVPFEKMDAKLNPVGEAQLDLLLPKLKTAKSVLIRGHCYRRDIGNAKAASQTRAANVREYLVNAGVPSSRITLRYDTERPVHGVRLIVSD</sequence>
<protein>
    <recommendedName>
        <fullName evidence="1">OmpA-like domain-containing protein</fullName>
    </recommendedName>
</protein>
<evidence type="ECO:0000259" key="1">
    <source>
        <dbReference type="Pfam" id="PF00691"/>
    </source>
</evidence>
<dbReference type="InterPro" id="IPR006665">
    <property type="entry name" value="OmpA-like"/>
</dbReference>
<feature type="domain" description="OmpA-like" evidence="1">
    <location>
        <begin position="59"/>
        <end position="129"/>
    </location>
</feature>
<dbReference type="InterPro" id="IPR036737">
    <property type="entry name" value="OmpA-like_sf"/>
</dbReference>
<dbReference type="KEGG" id="cvc:BKX93_17440"/>
<gene>
    <name evidence="2" type="ORF">BKX93_17440</name>
</gene>
<organism evidence="2 3">
    <name type="scientific">Chromobacterium vaccinii</name>
    <dbReference type="NCBI Taxonomy" id="1108595"/>
    <lineage>
        <taxon>Bacteria</taxon>
        <taxon>Pseudomonadati</taxon>
        <taxon>Pseudomonadota</taxon>
        <taxon>Betaproteobacteria</taxon>
        <taxon>Neisseriales</taxon>
        <taxon>Chromobacteriaceae</taxon>
        <taxon>Chromobacterium</taxon>
    </lineage>
</organism>
<dbReference type="EMBL" id="CP017707">
    <property type="protein sequence ID" value="AOZ51602.1"/>
    <property type="molecule type" value="Genomic_DNA"/>
</dbReference>
<dbReference type="AlphaFoldDB" id="A0A1D9LJW9"/>